<reference evidence="7" key="1">
    <citation type="submission" date="2016-06" db="EMBL/GenBank/DDBJ databases">
        <title>Whole genome sequencing of Thermus brockianus strain GE-1.</title>
        <authorList>
            <person name="Schaefers C."/>
            <person name="Blank S."/>
            <person name="Wiebusch S."/>
            <person name="Elleuche S."/>
            <person name="Antranikian G."/>
        </authorList>
    </citation>
    <scope>NUCLEOTIDE SEQUENCE [LARGE SCALE GENOMIC DNA]</scope>
    <source>
        <strain evidence="7">GE-1</strain>
    </source>
</reference>
<feature type="domain" description="Translocation and assembly module TamB C-terminal" evidence="5">
    <location>
        <begin position="2381"/>
        <end position="2652"/>
    </location>
</feature>
<evidence type="ECO:0000256" key="3">
    <source>
        <dbReference type="ARBA" id="ARBA00022989"/>
    </source>
</evidence>
<dbReference type="EMBL" id="CP016312">
    <property type="protein sequence ID" value="APD08688.1"/>
    <property type="molecule type" value="Genomic_DNA"/>
</dbReference>
<name>A0A1J0LQZ4_THEBO</name>
<evidence type="ECO:0000313" key="6">
    <source>
        <dbReference type="EMBL" id="APD08688.1"/>
    </source>
</evidence>
<proteinExistence type="predicted"/>
<dbReference type="RefSeq" id="WP_071676515.1">
    <property type="nucleotide sequence ID" value="NZ_CP016312.1"/>
</dbReference>
<keyword evidence="2" id="KW-0812">Transmembrane</keyword>
<dbReference type="KEGG" id="tbc:A0O31_00480"/>
<protein>
    <recommendedName>
        <fullName evidence="5">Translocation and assembly module TamB C-terminal domain-containing protein</fullName>
    </recommendedName>
</protein>
<evidence type="ECO:0000259" key="5">
    <source>
        <dbReference type="Pfam" id="PF04357"/>
    </source>
</evidence>
<dbReference type="GO" id="GO:0009306">
    <property type="term" value="P:protein secretion"/>
    <property type="evidence" value="ECO:0007669"/>
    <property type="project" value="InterPro"/>
</dbReference>
<keyword evidence="4" id="KW-0472">Membrane</keyword>
<dbReference type="GO" id="GO:0005886">
    <property type="term" value="C:plasma membrane"/>
    <property type="evidence" value="ECO:0007669"/>
    <property type="project" value="InterPro"/>
</dbReference>
<sequence length="2670" mass="285953">MRRGLLFLLLGFLGLLGLLAWPPLLKGAVERGLVLAGFQGEVGEVRGHLLLGLRLRGVRLKGEGLSLEAEAVGLRYDLLGLWRRELPLSLRLQGARLKPTWEALIPEKPGPPPALKVVFRSLVLEDTEVELPQGKRLFLPPLRLTLAGENPYRFLVRLPGGSFQGEARGLAPDLSAWEVRFGGEVSGLSFFYPGLKGGRLSGVFRLGPGGMAGEAEVAGGVVELVGFALTRVEGPIRLREDRVEAHLKGVGLEGPLEAVAEVDLKGERYRFRLEGRPQLPALARHFGLSLPVEGEGRLALAGEGWAELKLKGGFQGEGRFLGEPFRHWGRLGFDRVFSLEAEAEGRLLDRTYRLGFALEGSAYRATFADTLGSRLRLAGEGGRLRGGGVAAWPRPLEGKAEVAFALEGGRYRVGVRSPGVALPLFAPLDLSGEVRGEGARVSGRLGPLALSGTWDDLALRLTPTPLAVGDLEGEGRLQRGRLSATLRYASPYAAFPVAVAQEASGFRFFSPYGEGAYRGGVFSLRLRGLPVRALDEVRLWGDALYREGALSGRLRAEGRYLEAAASLRGLGAELSGRVRTPLGEVPFSGAYDPGPGLRLRAGDLTLAYKEALSLKGEAALGPLALRADLAYEGGYRGYAEVRAYGVEGRLLGEGKRLSLSLRGYVEGEGEVYPTLRLAGRLLPPIPEGLRLPPLAFTLDREALRVPGVGEVGLRGRYPFRLDLPFRYRGVEGRLWARGDLEGGRVRLTTPYGEVAGEGPWKGLRLQGQGEVPFLGAGRLEGRVDLLALAYRGEASFPKGGLVLGVVGRGAAFRLGGGAPGLRVLGGYEEGLRLLLQAEGLDLSPWGLPLRATGTWGSRGGRLRLESPYGEALIQGEEMLRARVRLLGPHLEGEGEVSPEGYRLALRAHYRQGGVEVLGEASGEGPWAALALEVLGEARLPYLDPLPFRGRVWREGLVRYALEGPVRLEGEGLTYRGSFALPFRALGREGEVAGRFRGEGVSLAWEGEGRLAGLPFAFQGGYGKALALTLRYAGGEVALEGERVRFRLEEVAPLAEALGVALSGRAEGEVGLDGRGEAEAALSYGGELLALDYRGGEVRLWLPEREVGLAWRPEGGALRGLGALGGGGRLDQKGVEASFRYPGLSLSLSGPFGALRVRGVYEGEALGETALEATLDLLALRGEGVLRHASSFAQGELALTWEGARYRGEGWLTSRQYLVQEGPLGLSGEGGRVEVRWQAPLALEAVYGDGWRLSAKGKGEVAGFALEADLGYGKEGYRGWLRAEGRGLALWAEGEGPLRFRLQGEGLPGSLRAEGEVRGLAVDGALRYALEVGRGRLGAEARLGGTLLGPRLEGEGALVGEGESLPFRFAHEGFSLAGLRLASEAPGLRLRLEGERLSLWADLDLTPFGLPARLEAQGEGPWQGPVAFRLERPEGTVAGRAWLSPLRAEFQGEAYGEGFGGTYGAEGLSLRFQGPRVSGEARYGKGLSGLVRVRYPLADGALLAEADLGAGRFALWGEGALAGKGEGTFCLPGPLGACPGLEAAFALDLAYRGLAFQGAYRYRAAEGYLGAWSGEGRVESPYGGVRFLGREGGFDLLGEGLPLRGRLDLFPFRLAYRYGGPLPRGLGELWAEGVYPGKWLSGRYAYGEVGLGLEGLSGFRVALSGAGVRGEVGPEGLVLALSDFALGPLRLLGEVKGPWRRVALSLRLAAFGREAEAEGVYGEGGLRLGLKGDLEGEVAWDGAWRGEVVFREGRLALEGEGLPRLRGEVLGEEVAFAWPRLLLGGLSVDLAAREASGEGTFWEGLLPGGLEARGEGEGVRLAYRVPGLGLPLEGRLDLRALALTLTSPEGEGALVYQGGRVAGSLGLDLRGFALRLRGEGEKVAVEGEHPAWAWWAAGAGRLEGEVGLDGAYRLAYRAGEEEVRLEGKLLTARLWAKGPYLQGELAYPPGGELRVDLPLPPLESRFQGRVYGEGYGVEGVLVGGVGRVEAQGSLLPLALDLTLKETALEDFLGRYAPYLQGRVSGSLVLKGGRAEGAVSGEVRVADRSLPLSLQGRLQGAGFAGEGRLGETPFQVALEGGRLDLRASPRGFPLHLLLAAVAGPLEGEAYWTGAVRLKLPLADPLRGEGVLVGESLVFRGGGDELRGQAAFRLGRGRVEVDHLRLTGRGVWEGGGYWSPEGSDLYLSLKDTVFTPVLQVVPALKPYRPEGSGSLALRLKGDSFQVGFQDFRFRLGPVAGYLPEGLLSLNGGARAEGELTLTAPFPGRARLGLEGRLEDFRVSAKGEVSLPGLKEATPAEVVFRYPTGLVEVRLGGLEAQGTLFPLRLAGYGRLNLSYPRLYLQEGLLDVKGFFLYQEGGTYHLTANAEVLRAWLAFTSGAEQGREPQEAAPAEPLPLVFENIRLYAEKGVLIQESLVQGEVGGELYLGGSYQDPYLSGEARPLRGSFRLRDVLFNVLPEGSAIRFTPSRGILPEFTLQATGEARGYTLHLKAEGSFFRENGRIKLRLEPKLTTEPELPEVEAYSLLILGTKDLGQVLDVLPQAILSAALESLLVGQLERELARVLGLDQFQIRTPLFQGGQLEDTRLSVGKYVMPNLFLGYEVDLRGTQSVFAQYRQDRLAVSLSSRFPVGEGTYQTLTFQLGYELTPALGLSLGMESGESVRFSIGALYRW</sequence>
<evidence type="ECO:0000256" key="2">
    <source>
        <dbReference type="ARBA" id="ARBA00022692"/>
    </source>
</evidence>
<dbReference type="Pfam" id="PF04357">
    <property type="entry name" value="TamB"/>
    <property type="match status" value="1"/>
</dbReference>
<evidence type="ECO:0000256" key="1">
    <source>
        <dbReference type="ARBA" id="ARBA00004167"/>
    </source>
</evidence>
<dbReference type="InterPro" id="IPR007452">
    <property type="entry name" value="TamB_C"/>
</dbReference>
<comment type="subcellular location">
    <subcellularLocation>
        <location evidence="1">Membrane</location>
        <topology evidence="1">Single-pass membrane protein</topology>
    </subcellularLocation>
</comment>
<evidence type="ECO:0000256" key="4">
    <source>
        <dbReference type="ARBA" id="ARBA00023136"/>
    </source>
</evidence>
<evidence type="ECO:0000313" key="7">
    <source>
        <dbReference type="Proteomes" id="UP000182993"/>
    </source>
</evidence>
<organism evidence="6 7">
    <name type="scientific">Thermus brockianus</name>
    <dbReference type="NCBI Taxonomy" id="56956"/>
    <lineage>
        <taxon>Bacteria</taxon>
        <taxon>Thermotogati</taxon>
        <taxon>Deinococcota</taxon>
        <taxon>Deinococci</taxon>
        <taxon>Thermales</taxon>
        <taxon>Thermaceae</taxon>
        <taxon>Thermus</taxon>
    </lineage>
</organism>
<keyword evidence="3" id="KW-1133">Transmembrane helix</keyword>
<dbReference type="OrthoDB" id="5288149at2"/>
<dbReference type="STRING" id="56956.A0O31_00480"/>
<gene>
    <name evidence="6" type="ORF">A0O31_00480</name>
</gene>
<dbReference type="Proteomes" id="UP000182993">
    <property type="component" value="Chromosome"/>
</dbReference>
<accession>A0A1J0LQZ4</accession>